<dbReference type="OrthoDB" id="7274881at2"/>
<dbReference type="RefSeq" id="WP_109458240.1">
    <property type="nucleotide sequence ID" value="NZ_QFBC01000004.1"/>
</dbReference>
<dbReference type="Proteomes" id="UP000245252">
    <property type="component" value="Unassembled WGS sequence"/>
</dbReference>
<dbReference type="Pfam" id="PF05239">
    <property type="entry name" value="PRC"/>
    <property type="match status" value="1"/>
</dbReference>
<name>A0A2U2DRM4_9HYPH</name>
<organism evidence="2 3">
    <name type="scientific">Metarhizobium album</name>
    <dbReference type="NCBI Taxonomy" id="2182425"/>
    <lineage>
        <taxon>Bacteria</taxon>
        <taxon>Pseudomonadati</taxon>
        <taxon>Pseudomonadota</taxon>
        <taxon>Alphaproteobacteria</taxon>
        <taxon>Hyphomicrobiales</taxon>
        <taxon>Rhizobiaceae</taxon>
        <taxon>Metarhizobium</taxon>
    </lineage>
</organism>
<comment type="caution">
    <text evidence="2">The sequence shown here is derived from an EMBL/GenBank/DDBJ whole genome shotgun (WGS) entry which is preliminary data.</text>
</comment>
<evidence type="ECO:0000313" key="3">
    <source>
        <dbReference type="Proteomes" id="UP000245252"/>
    </source>
</evidence>
<accession>A0A2U2DRM4</accession>
<protein>
    <submittedName>
        <fullName evidence="2">Photosystem reaction center subunit H</fullName>
    </submittedName>
</protein>
<dbReference type="PANTHER" id="PTHR36505:SF1">
    <property type="entry name" value="BLR1072 PROTEIN"/>
    <property type="match status" value="1"/>
</dbReference>
<proteinExistence type="predicted"/>
<dbReference type="SUPFAM" id="SSF50346">
    <property type="entry name" value="PRC-barrel domain"/>
    <property type="match status" value="1"/>
</dbReference>
<reference evidence="2 3" key="1">
    <citation type="submission" date="2018-05" db="EMBL/GenBank/DDBJ databases">
        <title>The draft genome of strain NS-104.</title>
        <authorList>
            <person name="Hang P."/>
            <person name="Jiang J."/>
        </authorList>
    </citation>
    <scope>NUCLEOTIDE SEQUENCE [LARGE SCALE GENOMIC DNA]</scope>
    <source>
        <strain evidence="2 3">NS-104</strain>
    </source>
</reference>
<dbReference type="AlphaFoldDB" id="A0A2U2DRM4"/>
<evidence type="ECO:0000259" key="1">
    <source>
        <dbReference type="Pfam" id="PF05239"/>
    </source>
</evidence>
<dbReference type="EMBL" id="QFBC01000004">
    <property type="protein sequence ID" value="PWE55922.1"/>
    <property type="molecule type" value="Genomic_DNA"/>
</dbReference>
<gene>
    <name evidence="2" type="ORF">DEM27_10735</name>
</gene>
<dbReference type="InterPro" id="IPR011033">
    <property type="entry name" value="PRC_barrel-like_sf"/>
</dbReference>
<sequence>MLHENPPLHQDPTIRETRSLIASDKVEGTAVYGADGKHIGAIERVILEKRGGKVAYAVLSFGGFLGFGDDYYPLPWEKLTYDESLNGYRVDLTREQIENAPRFRDENDDSWYGEKDRRIYDYYGVPPYWM</sequence>
<evidence type="ECO:0000313" key="2">
    <source>
        <dbReference type="EMBL" id="PWE55922.1"/>
    </source>
</evidence>
<dbReference type="PANTHER" id="PTHR36505">
    <property type="entry name" value="BLR1072 PROTEIN"/>
    <property type="match status" value="1"/>
</dbReference>
<feature type="domain" description="PRC-barrel" evidence="1">
    <location>
        <begin position="22"/>
        <end position="95"/>
    </location>
</feature>
<keyword evidence="3" id="KW-1185">Reference proteome</keyword>
<dbReference type="InterPro" id="IPR027275">
    <property type="entry name" value="PRC-brl_dom"/>
</dbReference>
<dbReference type="Gene3D" id="2.30.30.240">
    <property type="entry name" value="PRC-barrel domain"/>
    <property type="match status" value="1"/>
</dbReference>